<dbReference type="EMBL" id="JTFC01000039">
    <property type="protein sequence ID" value="RUS53241.1"/>
    <property type="molecule type" value="Genomic_DNA"/>
</dbReference>
<dbReference type="Pfam" id="PF21832">
    <property type="entry name" value="DUF6892"/>
    <property type="match status" value="1"/>
</dbReference>
<dbReference type="Proteomes" id="UP000288623">
    <property type="component" value="Unassembled WGS sequence"/>
</dbReference>
<name>A0A433RR59_9BACL</name>
<dbReference type="RefSeq" id="WP_126991499.1">
    <property type="nucleotide sequence ID" value="NZ_JTFC01000039.1"/>
</dbReference>
<organism evidence="2 3">
    <name type="scientific">Candidatus Kurthia intestinigallinarum</name>
    <dbReference type="NCBI Taxonomy" id="1562256"/>
    <lineage>
        <taxon>Bacteria</taxon>
        <taxon>Bacillati</taxon>
        <taxon>Bacillota</taxon>
        <taxon>Bacilli</taxon>
        <taxon>Bacillales</taxon>
        <taxon>Caryophanaceae</taxon>
        <taxon>Kurthia</taxon>
    </lineage>
</organism>
<reference evidence="2 3" key="1">
    <citation type="submission" date="2014-11" db="EMBL/GenBank/DDBJ databases">
        <title>Genome sequence and analysis of novel Kurthia sp.</title>
        <authorList>
            <person name="Lawson J.N."/>
            <person name="Gonzalez J.E."/>
            <person name="Rinauldi L."/>
            <person name="Xuan Z."/>
            <person name="Firman A."/>
            <person name="Shaddox L."/>
            <person name="Trudeau A."/>
            <person name="Shah S."/>
            <person name="Reiman D."/>
        </authorList>
    </citation>
    <scope>NUCLEOTIDE SEQUENCE [LARGE SCALE GENOMIC DNA]</scope>
    <source>
        <strain evidence="2 3">3B1D</strain>
    </source>
</reference>
<protein>
    <submittedName>
        <fullName evidence="2">YbaK/ebsC family protein</fullName>
    </submittedName>
</protein>
<comment type="caution">
    <text evidence="2">The sequence shown here is derived from an EMBL/GenBank/DDBJ whole genome shotgun (WGS) entry which is preliminary data.</text>
</comment>
<dbReference type="OrthoDB" id="355909at2"/>
<evidence type="ECO:0000259" key="1">
    <source>
        <dbReference type="Pfam" id="PF21832"/>
    </source>
</evidence>
<keyword evidence="3" id="KW-1185">Reference proteome</keyword>
<dbReference type="AlphaFoldDB" id="A0A433RR59"/>
<sequence length="136" mass="16083">MRSDNMFKDFNFKLIVIDALLDKEPIFEQELEALKEQFTTQYEWYEDMKPIPQIMTYLQNLELSKKDLLKVDYLCFDGGNEIYHILQPDWDGEDEFFDVTSVEGFEHLPNLMTVDYISMAEPEVLEPLREAGITVE</sequence>
<evidence type="ECO:0000313" key="3">
    <source>
        <dbReference type="Proteomes" id="UP000288623"/>
    </source>
</evidence>
<evidence type="ECO:0000313" key="2">
    <source>
        <dbReference type="EMBL" id="RUS53241.1"/>
    </source>
</evidence>
<dbReference type="InterPro" id="IPR054187">
    <property type="entry name" value="DUF6892"/>
</dbReference>
<accession>A0A433RR59</accession>
<proteinExistence type="predicted"/>
<gene>
    <name evidence="2" type="ORF">QI30_15425</name>
</gene>
<feature type="domain" description="DUF6892" evidence="1">
    <location>
        <begin position="6"/>
        <end position="135"/>
    </location>
</feature>